<dbReference type="PANTHER" id="PTHR47805:SF1">
    <property type="entry name" value="SAGA-ASSOCIATED FACTOR 73"/>
    <property type="match status" value="1"/>
</dbReference>
<gene>
    <name evidence="2" type="ORF">KIW84_015042</name>
</gene>
<feature type="region of interest" description="Disordered" evidence="1">
    <location>
        <begin position="106"/>
        <end position="141"/>
    </location>
</feature>
<proteinExistence type="predicted"/>
<evidence type="ECO:0000313" key="2">
    <source>
        <dbReference type="EMBL" id="KAI5447430.1"/>
    </source>
</evidence>
<dbReference type="EMBL" id="JAMSHJ010000001">
    <property type="protein sequence ID" value="KAI5447430.1"/>
    <property type="molecule type" value="Genomic_DNA"/>
</dbReference>
<evidence type="ECO:0000313" key="3">
    <source>
        <dbReference type="Proteomes" id="UP001058974"/>
    </source>
</evidence>
<keyword evidence="3" id="KW-1185">Reference proteome</keyword>
<feature type="region of interest" description="Disordered" evidence="1">
    <location>
        <begin position="477"/>
        <end position="497"/>
    </location>
</feature>
<comment type="caution">
    <text evidence="2">The sequence shown here is derived from an EMBL/GenBank/DDBJ whole genome shotgun (WGS) entry which is preliminary data.</text>
</comment>
<accession>A0A9D5BPQ4</accession>
<evidence type="ECO:0000256" key="1">
    <source>
        <dbReference type="SAM" id="MobiDB-lite"/>
    </source>
</evidence>
<organism evidence="2 3">
    <name type="scientific">Pisum sativum</name>
    <name type="common">Garden pea</name>
    <name type="synonym">Lathyrus oleraceus</name>
    <dbReference type="NCBI Taxonomy" id="3888"/>
    <lineage>
        <taxon>Eukaryota</taxon>
        <taxon>Viridiplantae</taxon>
        <taxon>Streptophyta</taxon>
        <taxon>Embryophyta</taxon>
        <taxon>Tracheophyta</taxon>
        <taxon>Spermatophyta</taxon>
        <taxon>Magnoliopsida</taxon>
        <taxon>eudicotyledons</taxon>
        <taxon>Gunneridae</taxon>
        <taxon>Pentapetalae</taxon>
        <taxon>rosids</taxon>
        <taxon>fabids</taxon>
        <taxon>Fabales</taxon>
        <taxon>Fabaceae</taxon>
        <taxon>Papilionoideae</taxon>
        <taxon>50 kb inversion clade</taxon>
        <taxon>NPAAA clade</taxon>
        <taxon>Hologalegina</taxon>
        <taxon>IRL clade</taxon>
        <taxon>Fabeae</taxon>
        <taxon>Lathyrus</taxon>
    </lineage>
</organism>
<protein>
    <submittedName>
        <fullName evidence="2">Uncharacterized protein</fullName>
    </submittedName>
</protein>
<dbReference type="InterPro" id="IPR037804">
    <property type="entry name" value="SGF73"/>
</dbReference>
<dbReference type="GO" id="GO:0000124">
    <property type="term" value="C:SAGA complex"/>
    <property type="evidence" value="ECO:0007669"/>
    <property type="project" value="InterPro"/>
</dbReference>
<reference evidence="2 3" key="1">
    <citation type="journal article" date="2022" name="Nat. Genet.">
        <title>Improved pea reference genome and pan-genome highlight genomic features and evolutionary characteristics.</title>
        <authorList>
            <person name="Yang T."/>
            <person name="Liu R."/>
            <person name="Luo Y."/>
            <person name="Hu S."/>
            <person name="Wang D."/>
            <person name="Wang C."/>
            <person name="Pandey M.K."/>
            <person name="Ge S."/>
            <person name="Xu Q."/>
            <person name="Li N."/>
            <person name="Li G."/>
            <person name="Huang Y."/>
            <person name="Saxena R.K."/>
            <person name="Ji Y."/>
            <person name="Li M."/>
            <person name="Yan X."/>
            <person name="He Y."/>
            <person name="Liu Y."/>
            <person name="Wang X."/>
            <person name="Xiang C."/>
            <person name="Varshney R.K."/>
            <person name="Ding H."/>
            <person name="Gao S."/>
            <person name="Zong X."/>
        </authorList>
    </citation>
    <scope>NUCLEOTIDE SEQUENCE [LARGE SCALE GENOMIC DNA]</scope>
    <source>
        <strain evidence="2 3">cv. Zhongwan 6</strain>
    </source>
</reference>
<dbReference type="Gramene" id="Psat01G0504200-T1">
    <property type="protein sequence ID" value="KAI5447430.1"/>
    <property type="gene ID" value="KIW84_015042"/>
</dbReference>
<name>A0A9D5BPQ4_PEA</name>
<dbReference type="PANTHER" id="PTHR47805">
    <property type="entry name" value="SAGA-ASSOCIATED FACTOR 73"/>
    <property type="match status" value="1"/>
</dbReference>
<sequence length="520" mass="57098">MTRSTGSGRMEAMPRPMAAGGFSQTVAEDDYARQKSAAAYIYRQLREADEANLLSEEDMHVFGERPMTDPLKLVRCNTCKKPIKDSQFAAHAELCRSLKLTVQTGLELNGNTRNRKPPRNDKKKLPASSAAGKRRKSESLDNIDTVVSQSHLNSQIRGTSFSNDVKDAAASMLDDTGVSCGNRVLQASVMYPPTKHNKLKTSTHISVIDEHGTETGVSKAASLTNGTTHAAPASMLDDTGVTSGSRVLQASVMYPPTKRHKLMASTYVAAIEEHGTESGVSKAASLTNGTTRKDMTEEIVSEPGDPFHKNGQQVHMQRQYMKNNDFPAPLATKIYYSQRTNRLRAAIRHMYFESLSEEVRADVECPKTSNEEMVALQGLSQVDPSFEQMENVVNKESHLGMMYTKNSDDILAKSSEVCLLKAGGVPSDGLSNQFFLDNVSRSAATHVGLTRGSFLPKAYSFPTNTEPVANLSKILQDARSSSGNNNSQEDENNSQMRRDLIPQYSKMEFLNPTYDGMQSS</sequence>
<dbReference type="AlphaFoldDB" id="A0A9D5BPQ4"/>
<dbReference type="Proteomes" id="UP001058974">
    <property type="component" value="Chromosome 1"/>
</dbReference>